<reference evidence="2" key="1">
    <citation type="submission" date="2025-08" db="UniProtKB">
        <authorList>
            <consortium name="RefSeq"/>
        </authorList>
    </citation>
    <scope>IDENTIFICATION</scope>
</reference>
<dbReference type="Proteomes" id="UP000504607">
    <property type="component" value="Chromosome 3"/>
</dbReference>
<evidence type="ECO:0000313" key="2">
    <source>
        <dbReference type="RefSeq" id="XP_019704793.1"/>
    </source>
</evidence>
<dbReference type="KEGG" id="egu:109505650"/>
<sequence>MAWLEAVTYLATLTYKFFRGDSEERRERRRREKYYDSYSTEWNSQDPYGSQQFDPVYGHGVEYYEQSGSEKRRHGKPQEEWCSYRIRDQSGDTEIDVVGRQRVEKKKRRGFTLCRRVDYEERGTITKKYVDWRGKEVIEQKPYSSRMYEEIEQKPYSSRMYEEIEQKPYSSRMYEENQYLPVVGDDEEGIGRDADAGMAEMVYGEHRKRW</sequence>
<proteinExistence type="predicted"/>
<name>A0A6J0PHX4_ELAGV</name>
<keyword evidence="1" id="KW-1185">Reference proteome</keyword>
<organism evidence="1 2">
    <name type="scientific">Elaeis guineensis var. tenera</name>
    <name type="common">Oil palm</name>
    <dbReference type="NCBI Taxonomy" id="51953"/>
    <lineage>
        <taxon>Eukaryota</taxon>
        <taxon>Viridiplantae</taxon>
        <taxon>Streptophyta</taxon>
        <taxon>Embryophyta</taxon>
        <taxon>Tracheophyta</taxon>
        <taxon>Spermatophyta</taxon>
        <taxon>Magnoliopsida</taxon>
        <taxon>Liliopsida</taxon>
        <taxon>Arecaceae</taxon>
        <taxon>Arecoideae</taxon>
        <taxon>Cocoseae</taxon>
        <taxon>Elaeidinae</taxon>
        <taxon>Elaeis</taxon>
    </lineage>
</organism>
<dbReference type="RefSeq" id="XP_019704793.1">
    <property type="nucleotide sequence ID" value="XM_019849234.2"/>
</dbReference>
<dbReference type="AlphaFoldDB" id="A0A6J0PHX4"/>
<evidence type="ECO:0000313" key="1">
    <source>
        <dbReference type="Proteomes" id="UP000504607"/>
    </source>
</evidence>
<protein>
    <submittedName>
        <fullName evidence="2">Uncharacterized protein LOC109505650</fullName>
    </submittedName>
</protein>
<gene>
    <name evidence="2" type="primary">LOC109505650</name>
</gene>
<dbReference type="InParanoid" id="A0A6J0PHX4"/>
<accession>A0A6J0PHX4</accession>
<dbReference type="GeneID" id="109505650"/>
<dbReference type="OrthoDB" id="10398880at2759"/>